<dbReference type="SUPFAM" id="SSF88723">
    <property type="entry name" value="PIN domain-like"/>
    <property type="match status" value="1"/>
</dbReference>
<keyword evidence="3" id="KW-1185">Reference proteome</keyword>
<dbReference type="Proteomes" id="UP000179145">
    <property type="component" value="Plasmid pKB14400_5"/>
</dbReference>
<protein>
    <submittedName>
        <fullName evidence="2">Twitching motility protein PilT</fullName>
    </submittedName>
</protein>
<dbReference type="OrthoDB" id="5243920at2"/>
<evidence type="ECO:0000259" key="1">
    <source>
        <dbReference type="Pfam" id="PF13470"/>
    </source>
</evidence>
<evidence type="ECO:0000313" key="3">
    <source>
        <dbReference type="Proteomes" id="UP000179145"/>
    </source>
</evidence>
<accession>A0A1D8UZ33</accession>
<dbReference type="GeneID" id="85023824"/>
<dbReference type="NCBIfam" id="TIGR00305">
    <property type="entry name" value="putative toxin-antitoxin system toxin component, PIN family"/>
    <property type="match status" value="1"/>
</dbReference>
<reference evidence="2 3" key="1">
    <citation type="journal article" date="2016" name="Microb. Cell Fact.">
        <title>Dissection of exopolysaccharide biosynthesis in Kozakia baliensis.</title>
        <authorList>
            <person name="Brandt J.U."/>
            <person name="Jakob F."/>
            <person name="Behr J."/>
            <person name="Geissler A.J."/>
            <person name="Vogel R.F."/>
        </authorList>
    </citation>
    <scope>NUCLEOTIDE SEQUENCE [LARGE SCALE GENOMIC DNA]</scope>
    <source>
        <strain evidence="2 3">DSM 14400</strain>
        <plasmid evidence="3">Plasmid pkb14400_5 sequence</plasmid>
    </source>
</reference>
<dbReference type="InterPro" id="IPR029060">
    <property type="entry name" value="PIN-like_dom_sf"/>
</dbReference>
<evidence type="ECO:0000313" key="2">
    <source>
        <dbReference type="EMBL" id="AOX18889.1"/>
    </source>
</evidence>
<dbReference type="Pfam" id="PF13470">
    <property type="entry name" value="PIN_3"/>
    <property type="match status" value="1"/>
</dbReference>
<feature type="domain" description="PIN" evidence="1">
    <location>
        <begin position="2"/>
        <end position="114"/>
    </location>
</feature>
<keyword evidence="2" id="KW-0614">Plasmid</keyword>
<dbReference type="RefSeq" id="WP_007396294.1">
    <property type="nucleotide sequence ID" value="NZ_BJVW01000044.1"/>
</dbReference>
<dbReference type="AlphaFoldDB" id="A0A1D8UZ33"/>
<gene>
    <name evidence="2" type="ORF">A0U89_16480</name>
</gene>
<organism evidence="2 3">
    <name type="scientific">Kozakia baliensis</name>
    <dbReference type="NCBI Taxonomy" id="153496"/>
    <lineage>
        <taxon>Bacteria</taxon>
        <taxon>Pseudomonadati</taxon>
        <taxon>Pseudomonadota</taxon>
        <taxon>Alphaproteobacteria</taxon>
        <taxon>Acetobacterales</taxon>
        <taxon>Acetobacteraceae</taxon>
        <taxon>Kozakia</taxon>
    </lineage>
</organism>
<dbReference type="InterPro" id="IPR002850">
    <property type="entry name" value="PIN_toxin-like"/>
</dbReference>
<dbReference type="KEGG" id="kba:A0U89_16480"/>
<sequence length="140" mass="15255">MRVVLDTDVVLSGFMSPDGASRQLLLGALDGNFSLLLSTTLLVEYEAVLRRSENLFRMGVQGDEVLEVLDGLAGCCVPVSFDYRWRPTGAHGDDELVVETAINGNADAIATFNLKDMQRAVSRFGIPAVRPGVLLRRMRG</sequence>
<dbReference type="PANTHER" id="PTHR34610">
    <property type="entry name" value="SSL7007 PROTEIN"/>
    <property type="match status" value="1"/>
</dbReference>
<dbReference type="EMBL" id="CP014679">
    <property type="protein sequence ID" value="AOX18889.1"/>
    <property type="molecule type" value="Genomic_DNA"/>
</dbReference>
<geneLocation type="plasmid" evidence="3">
    <name>pkb14400_5 sequence</name>
</geneLocation>
<name>A0A1D8UZ33_9PROT</name>
<dbReference type="InterPro" id="IPR002716">
    <property type="entry name" value="PIN_dom"/>
</dbReference>
<proteinExistence type="predicted"/>
<dbReference type="PANTHER" id="PTHR34610:SF3">
    <property type="entry name" value="SSL7007 PROTEIN"/>
    <property type="match status" value="1"/>
</dbReference>